<gene>
    <name evidence="1" type="ORF">IE4771_CH01950</name>
</gene>
<dbReference type="OrthoDB" id="8419647at2"/>
<dbReference type="EMBL" id="CP006986">
    <property type="protein sequence ID" value="AIC27067.1"/>
    <property type="molecule type" value="Genomic_DNA"/>
</dbReference>
<organism evidence="1 2">
    <name type="scientific">Rhizobium etli bv. mimosae str. IE4771</name>
    <dbReference type="NCBI Taxonomy" id="1432050"/>
    <lineage>
        <taxon>Bacteria</taxon>
        <taxon>Pseudomonadati</taxon>
        <taxon>Pseudomonadota</taxon>
        <taxon>Alphaproteobacteria</taxon>
        <taxon>Hyphomicrobiales</taxon>
        <taxon>Rhizobiaceae</taxon>
        <taxon>Rhizobium/Agrobacterium group</taxon>
        <taxon>Rhizobium</taxon>
    </lineage>
</organism>
<proteinExistence type="predicted"/>
<evidence type="ECO:0000313" key="1">
    <source>
        <dbReference type="EMBL" id="AIC27067.1"/>
    </source>
</evidence>
<dbReference type="KEGG" id="rei:IE4771_CH01950"/>
<dbReference type="Proteomes" id="UP000027180">
    <property type="component" value="Chromosome"/>
</dbReference>
<reference evidence="1 2" key="1">
    <citation type="submission" date="2013-12" db="EMBL/GenBank/DDBJ databases">
        <title>Complete genome sequence of Rhizobium etli bv. mimosae IE4771.</title>
        <authorList>
            <person name="Bustos P."/>
            <person name="Santamaria R.I."/>
            <person name="Lozano L."/>
            <person name="Ormeno-Orrillo E."/>
            <person name="Rogel M.A."/>
            <person name="Romero D."/>
            <person name="Cevallos M.A."/>
            <person name="Martinez-Romero E."/>
            <person name="Gonzalez V."/>
        </authorList>
    </citation>
    <scope>NUCLEOTIDE SEQUENCE [LARGE SCALE GENOMIC DNA]</scope>
    <source>
        <strain evidence="1 2">IE4771</strain>
    </source>
</reference>
<protein>
    <submittedName>
        <fullName evidence="1">Uncharacterized protein</fullName>
    </submittedName>
</protein>
<evidence type="ECO:0000313" key="2">
    <source>
        <dbReference type="Proteomes" id="UP000027180"/>
    </source>
</evidence>
<dbReference type="AlphaFoldDB" id="A0A060HZS6"/>
<dbReference type="RefSeq" id="WP_038688548.1">
    <property type="nucleotide sequence ID" value="NZ_CP006986.1"/>
</dbReference>
<dbReference type="HOGENOM" id="CLU_121316_0_0_5"/>
<accession>A0A060HZS6</accession>
<sequence length="184" mass="20099">MAKQFTVPSLAKADVEYGGLEAKLSELSGDSQGTATAIADLIADIEARPAPRIRVDVAALLGETIDQTLSERPEKLRALRRHAEAVDAAIVEVRQRLRDRTGTASKKACDLVRTEYGRRIDALVSALNAVQAARLHADALLDDLESEGVQLSYLPALRPNFLGDRNDGHIHRFKREAMEAGYVN</sequence>
<name>A0A060HZS6_RHIET</name>